<dbReference type="PANTHER" id="PTHR11802">
    <property type="entry name" value="SERINE PROTEASE FAMILY S10 SERINE CARBOXYPEPTIDASE"/>
    <property type="match status" value="1"/>
</dbReference>
<dbReference type="PANTHER" id="PTHR11802:SF446">
    <property type="entry name" value="SERINE CARBOXYPEPTIDASE-LIKE 49"/>
    <property type="match status" value="1"/>
</dbReference>
<dbReference type="GO" id="GO:0005773">
    <property type="term" value="C:vacuole"/>
    <property type="evidence" value="ECO:0007669"/>
    <property type="project" value="TreeGrafter"/>
</dbReference>
<evidence type="ECO:0000256" key="5">
    <source>
        <dbReference type="ARBA" id="ARBA00022670"/>
    </source>
</evidence>
<organism evidence="9 10">
    <name type="scientific">Gossypium darwinii</name>
    <name type="common">Darwin's cotton</name>
    <name type="synonym">Gossypium barbadense var. darwinii</name>
    <dbReference type="NCBI Taxonomy" id="34276"/>
    <lineage>
        <taxon>Eukaryota</taxon>
        <taxon>Viridiplantae</taxon>
        <taxon>Streptophyta</taxon>
        <taxon>Embryophyta</taxon>
        <taxon>Tracheophyta</taxon>
        <taxon>Spermatophyta</taxon>
        <taxon>Magnoliopsida</taxon>
        <taxon>eudicotyledons</taxon>
        <taxon>Gunneridae</taxon>
        <taxon>Pentapetalae</taxon>
        <taxon>rosids</taxon>
        <taxon>malvids</taxon>
        <taxon>Malvales</taxon>
        <taxon>Malvaceae</taxon>
        <taxon>Malvoideae</taxon>
        <taxon>Gossypium</taxon>
    </lineage>
</organism>
<dbReference type="EMBL" id="CM017692">
    <property type="protein sequence ID" value="TYH20827.1"/>
    <property type="molecule type" value="Genomic_DNA"/>
</dbReference>
<dbReference type="FunFam" id="3.40.50.1820:FF:001148">
    <property type="entry name" value="Carboxypeptidase"/>
    <property type="match status" value="1"/>
</dbReference>
<keyword evidence="8" id="KW-0732">Signal</keyword>
<evidence type="ECO:0000256" key="4">
    <source>
        <dbReference type="ARBA" id="ARBA00022645"/>
    </source>
</evidence>
<reference evidence="9 10" key="1">
    <citation type="submission" date="2019-06" db="EMBL/GenBank/DDBJ databases">
        <title>WGS assembly of Gossypium darwinii.</title>
        <authorList>
            <person name="Chen Z.J."/>
            <person name="Sreedasyam A."/>
            <person name="Ando A."/>
            <person name="Song Q."/>
            <person name="De L."/>
            <person name="Hulse-Kemp A."/>
            <person name="Ding M."/>
            <person name="Ye W."/>
            <person name="Kirkbride R."/>
            <person name="Jenkins J."/>
            <person name="Plott C."/>
            <person name="Lovell J."/>
            <person name="Lin Y.-M."/>
            <person name="Vaughn R."/>
            <person name="Liu B."/>
            <person name="Li W."/>
            <person name="Simpson S."/>
            <person name="Scheffler B."/>
            <person name="Saski C."/>
            <person name="Grover C."/>
            <person name="Hu G."/>
            <person name="Conover J."/>
            <person name="Carlson J."/>
            <person name="Shu S."/>
            <person name="Boston L."/>
            <person name="Williams M."/>
            <person name="Peterson D."/>
            <person name="Mcgee K."/>
            <person name="Jones D."/>
            <person name="Wendel J."/>
            <person name="Stelly D."/>
            <person name="Grimwood J."/>
            <person name="Schmutz J."/>
        </authorList>
    </citation>
    <scope>NUCLEOTIDE SEQUENCE [LARGE SCALE GENOMIC DNA]</scope>
    <source>
        <strain evidence="9">1808015.09</strain>
    </source>
</reference>
<dbReference type="Gene3D" id="3.40.50.1820">
    <property type="entry name" value="alpha/beta hydrolase"/>
    <property type="match status" value="2"/>
</dbReference>
<proteinExistence type="inferred from homology"/>
<comment type="subcellular location">
    <subcellularLocation>
        <location evidence="1">Secreted</location>
    </subcellularLocation>
</comment>
<evidence type="ECO:0000256" key="1">
    <source>
        <dbReference type="ARBA" id="ARBA00004613"/>
    </source>
</evidence>
<dbReference type="SUPFAM" id="SSF53474">
    <property type="entry name" value="alpha/beta-Hydrolases"/>
    <property type="match status" value="1"/>
</dbReference>
<dbReference type="GO" id="GO:0006508">
    <property type="term" value="P:proteolysis"/>
    <property type="evidence" value="ECO:0007669"/>
    <property type="project" value="UniProtKB-KW"/>
</dbReference>
<keyword evidence="5 8" id="KW-0645">Protease</keyword>
<evidence type="ECO:0000256" key="6">
    <source>
        <dbReference type="ARBA" id="ARBA00022801"/>
    </source>
</evidence>
<dbReference type="PROSITE" id="PS00560">
    <property type="entry name" value="CARBOXYPEPT_SER_HIS"/>
    <property type="match status" value="1"/>
</dbReference>
<dbReference type="GO" id="GO:0005576">
    <property type="term" value="C:extracellular region"/>
    <property type="evidence" value="ECO:0007669"/>
    <property type="project" value="UniProtKB-SubCell"/>
</dbReference>
<accession>A0A5D2GSF4</accession>
<dbReference type="GO" id="GO:0004185">
    <property type="term" value="F:serine-type carboxypeptidase activity"/>
    <property type="evidence" value="ECO:0007669"/>
    <property type="project" value="UniProtKB-UniRule"/>
</dbReference>
<keyword evidence="4 8" id="KW-0121">Carboxypeptidase</keyword>
<sequence>MLLCLVSSLVALSRLLMEIESFYLEKLIVCPELARNDFYITGESYAGHYIPAFAARVHRGNKAEDGIHINLKGFAIGNGLTDPAIQYKAYPDYALDMGLIKKTDYSLINKLVPVCEFAIKLCGTDGTISCMASYFVCNTIFASIIARAGGINAMLVDWMRNLEVGIPALLEDGVKLLVYAGEYDLICNWLGNSRWVHAMQWSGQKEFVASPEVPFVVDGSEAGVLKTHGPLGFLKVHDAGHMVPMDQPKAALEMLKRWTKGSLAEGGKAEKLFAEM</sequence>
<evidence type="ECO:0000256" key="8">
    <source>
        <dbReference type="RuleBase" id="RU361156"/>
    </source>
</evidence>
<dbReference type="AlphaFoldDB" id="A0A5D2GSF4"/>
<protein>
    <recommendedName>
        <fullName evidence="8">Carboxypeptidase</fullName>
        <ecNumber evidence="8">3.4.16.-</ecNumber>
    </recommendedName>
</protein>
<comment type="similarity">
    <text evidence="2 8">Belongs to the peptidase S10 family.</text>
</comment>
<dbReference type="InterPro" id="IPR001563">
    <property type="entry name" value="Peptidase_S10"/>
</dbReference>
<feature type="chain" id="PRO_5023104297" description="Carboxypeptidase" evidence="8">
    <location>
        <begin position="22"/>
        <end position="276"/>
    </location>
</feature>
<dbReference type="PROSITE" id="PS00131">
    <property type="entry name" value="CARBOXYPEPT_SER_SER"/>
    <property type="match status" value="1"/>
</dbReference>
<keyword evidence="6 8" id="KW-0378">Hydrolase</keyword>
<feature type="signal peptide" evidence="8">
    <location>
        <begin position="1"/>
        <end position="21"/>
    </location>
</feature>
<evidence type="ECO:0000313" key="10">
    <source>
        <dbReference type="Proteomes" id="UP000323506"/>
    </source>
</evidence>
<dbReference type="InterPro" id="IPR018202">
    <property type="entry name" value="Ser_caboxypep_ser_AS"/>
</dbReference>
<dbReference type="Pfam" id="PF00450">
    <property type="entry name" value="Peptidase_S10"/>
    <property type="match status" value="2"/>
</dbReference>
<evidence type="ECO:0000313" key="9">
    <source>
        <dbReference type="EMBL" id="TYH20827.1"/>
    </source>
</evidence>
<evidence type="ECO:0000256" key="7">
    <source>
        <dbReference type="ARBA" id="ARBA00023180"/>
    </source>
</evidence>
<dbReference type="EC" id="3.4.16.-" evidence="8"/>
<evidence type="ECO:0000256" key="3">
    <source>
        <dbReference type="ARBA" id="ARBA00022525"/>
    </source>
</evidence>
<evidence type="ECO:0000256" key="2">
    <source>
        <dbReference type="ARBA" id="ARBA00009431"/>
    </source>
</evidence>
<name>A0A5D2GSF4_GOSDA</name>
<dbReference type="InterPro" id="IPR033124">
    <property type="entry name" value="Ser_caboxypep_his_AS"/>
</dbReference>
<keyword evidence="7" id="KW-0325">Glycoprotein</keyword>
<gene>
    <name evidence="9" type="ORF">ES288_A05G459500v1</name>
</gene>
<dbReference type="Proteomes" id="UP000323506">
    <property type="component" value="Chromosome A05"/>
</dbReference>
<dbReference type="PRINTS" id="PR00724">
    <property type="entry name" value="CRBOXYPTASEC"/>
</dbReference>
<keyword evidence="10" id="KW-1185">Reference proteome</keyword>
<keyword evidence="3" id="KW-0964">Secreted</keyword>
<dbReference type="InterPro" id="IPR029058">
    <property type="entry name" value="AB_hydrolase_fold"/>
</dbReference>